<feature type="compositionally biased region" description="Basic and acidic residues" evidence="9">
    <location>
        <begin position="930"/>
        <end position="939"/>
    </location>
</feature>
<evidence type="ECO:0000256" key="3">
    <source>
        <dbReference type="ARBA" id="ARBA00012594"/>
    </source>
</evidence>
<keyword evidence="4 8" id="KW-0378">Hydrolase</keyword>
<dbReference type="GO" id="GO:0016161">
    <property type="term" value="F:beta-amylase activity"/>
    <property type="evidence" value="ECO:0007669"/>
    <property type="project" value="UniProtKB-EC"/>
</dbReference>
<comment type="catalytic activity">
    <reaction evidence="1 8">
        <text>Hydrolysis of (1-&gt;4)-alpha-D-glucosidic linkages in polysaccharides so as to remove successive maltose units from the non-reducing ends of the chains.</text>
        <dbReference type="EC" id="3.2.1.2"/>
    </reaction>
</comment>
<feature type="region of interest" description="Disordered" evidence="9">
    <location>
        <begin position="388"/>
        <end position="410"/>
    </location>
</feature>
<dbReference type="InterPro" id="IPR001554">
    <property type="entry name" value="Glyco_hydro_14"/>
</dbReference>
<keyword evidence="7 8" id="KW-0624">Polysaccharide degradation</keyword>
<dbReference type="EC" id="3.2.1.2" evidence="3 8"/>
<dbReference type="PANTHER" id="PTHR31352:SF1">
    <property type="entry name" value="BETA-AMYLASE 3, CHLOROPLASTIC"/>
    <property type="match status" value="1"/>
</dbReference>
<accession>A0A6T5U2K4</accession>
<protein>
    <recommendedName>
        <fullName evidence="3 8">Beta-amylase</fullName>
        <ecNumber evidence="3 8">3.2.1.2</ecNumber>
    </recommendedName>
</protein>
<evidence type="ECO:0000256" key="1">
    <source>
        <dbReference type="ARBA" id="ARBA00000546"/>
    </source>
</evidence>
<dbReference type="PROSITE" id="PS00506">
    <property type="entry name" value="BETA_AMYLASE_1"/>
    <property type="match status" value="1"/>
</dbReference>
<feature type="region of interest" description="Disordered" evidence="9">
    <location>
        <begin position="908"/>
        <end position="939"/>
    </location>
</feature>
<dbReference type="InterPro" id="IPR017853">
    <property type="entry name" value="GH"/>
</dbReference>
<evidence type="ECO:0000256" key="2">
    <source>
        <dbReference type="ARBA" id="ARBA00005652"/>
    </source>
</evidence>
<dbReference type="Pfam" id="PF01373">
    <property type="entry name" value="Glyco_hydro_14"/>
    <property type="match status" value="2"/>
</dbReference>
<dbReference type="PANTHER" id="PTHR31352">
    <property type="entry name" value="BETA-AMYLASE 1, CHLOROPLASTIC"/>
    <property type="match status" value="1"/>
</dbReference>
<reference evidence="10" key="1">
    <citation type="submission" date="2021-01" db="EMBL/GenBank/DDBJ databases">
        <authorList>
            <person name="Corre E."/>
            <person name="Pelletier E."/>
            <person name="Niang G."/>
            <person name="Scheremetjew M."/>
            <person name="Finn R."/>
            <person name="Kale V."/>
            <person name="Holt S."/>
            <person name="Cochrane G."/>
            <person name="Meng A."/>
            <person name="Brown T."/>
            <person name="Cohen L."/>
        </authorList>
    </citation>
    <scope>NUCLEOTIDE SEQUENCE</scope>
    <source>
        <strain evidence="10">SAG 11-48b</strain>
    </source>
</reference>
<dbReference type="PRINTS" id="PR00750">
    <property type="entry name" value="BETAAMYLASE"/>
</dbReference>
<dbReference type="InterPro" id="IPR018238">
    <property type="entry name" value="Glyco_hydro_14_CS"/>
</dbReference>
<dbReference type="GO" id="GO:0000272">
    <property type="term" value="P:polysaccharide catabolic process"/>
    <property type="evidence" value="ECO:0007669"/>
    <property type="project" value="UniProtKB-KW"/>
</dbReference>
<feature type="region of interest" description="Disordered" evidence="9">
    <location>
        <begin position="479"/>
        <end position="524"/>
    </location>
</feature>
<evidence type="ECO:0000256" key="7">
    <source>
        <dbReference type="ARBA" id="ARBA00023326"/>
    </source>
</evidence>
<name>A0A6T5U2K4_9CHLO</name>
<keyword evidence="6 8" id="KW-0326">Glycosidase</keyword>
<dbReference type="EMBL" id="HBHD01001657">
    <property type="protein sequence ID" value="CAD9652233.1"/>
    <property type="molecule type" value="Transcribed_RNA"/>
</dbReference>
<gene>
    <name evidence="10" type="ORF">CCHL1392_LOCUS908</name>
    <name evidence="11" type="ORF">CCHL1392_LOCUS909</name>
</gene>
<evidence type="ECO:0000256" key="9">
    <source>
        <dbReference type="SAM" id="MobiDB-lite"/>
    </source>
</evidence>
<evidence type="ECO:0000313" key="11">
    <source>
        <dbReference type="EMBL" id="CAD9652234.1"/>
    </source>
</evidence>
<evidence type="ECO:0000256" key="4">
    <source>
        <dbReference type="ARBA" id="ARBA00022801"/>
    </source>
</evidence>
<evidence type="ECO:0000256" key="5">
    <source>
        <dbReference type="ARBA" id="ARBA00023277"/>
    </source>
</evidence>
<evidence type="ECO:0000256" key="6">
    <source>
        <dbReference type="ARBA" id="ARBA00023295"/>
    </source>
</evidence>
<organism evidence="10">
    <name type="scientific">Chlamydomonas chlamydogama</name>
    <dbReference type="NCBI Taxonomy" id="225041"/>
    <lineage>
        <taxon>Eukaryota</taxon>
        <taxon>Viridiplantae</taxon>
        <taxon>Chlorophyta</taxon>
        <taxon>core chlorophytes</taxon>
        <taxon>Chlorophyceae</taxon>
        <taxon>CS clade</taxon>
        <taxon>Chlamydomonadales</taxon>
        <taxon>Chlamydomonadaceae</taxon>
        <taxon>Chlamydomonas</taxon>
    </lineage>
</organism>
<sequence>MRTFNNYTTRDGRPGKHASTVLAASSTANTLAASLAKQTLTGDLLLSCAKADKPPNSVRGTVGVRGASEAIPEEHPVTQCEATSSSAVVQTRNPLTLGQGGGPRVEPWIETPAQARQSPCTSSPSYLHSVKSELSFSPPKLCLEASPEAYSTGVNPRQDSEAMFPPKANGIPVFVMLPLDTVNKYGVFRYATAPWFTQALQLLAASGTYGVAVDVWWGAVERDPRSYNWSGYKQLVEMVKQTGLKVQVVLSFHACGGNVGDTAQIPLPQWVLKCGEMDPDLFHTDRPRGGCPGQRNREYLSVWVDEEKVLYGRSPLQCYEDFMASFRDCFIQELGSVIEEVVVGAGPCGELRFPSYVEANGWRFPGVGEFQCYDRRALASLAQAARTAGKPEWGNGGPHDSGEYNSAPEETGFYNHEGSWDTPYGRFFLEWYSGSLLKHADRVMSVASKIFKGHTSGTTSRLASGTMLQANTRCPYSDGSMDATALPSSGGGSAGGLHMIAPSGPGSEQSMDVEQSECSTSTAPDLTASVVPGAPAGSSAADAAATAITGLTGTSAAVAAGLLSDRVMRQCATGSGRSSSTITDSLDTLTTGTATTMGQNTESPFMCYSQGSLHDLHVSGGGAGSGPCQTPPYIELSALCNELADDTSGSEEGLAPESGSGSAVPPLSTGPLPSHFNASRPMGAATGCDNAADADRGQQAGAVAGPSGQGLVLTLKIAGVHWWFRSRSHAAELTAGYYNTATRDGYAPIVDLCAKHKFSLTLTCVEMCDTQHPPPALCGPEGLLKQVRSLCATRGVPLSGENALPIFLVEGIDSTALDRIVYNTRAWHGAAIMAAYWSVPRYKGVSAHHHHHHYGGAYSSMGGPYCGVPTTSSSSGFYLPPPVASPTEQGQAMYRRVFASMSNIVSLNRGNSSPEGGSTGGGSAAQRSDSLPRSEDEHTTYGEGVYTAPVQLPACPPHFWSCQSDPAIAATGLRADSYADISEPLPAMRAVTMLRLGPEILQVSCQVPWMRFLWRMQQGGFF</sequence>
<keyword evidence="5 8" id="KW-0119">Carbohydrate metabolism</keyword>
<dbReference type="Gene3D" id="3.20.20.80">
    <property type="entry name" value="Glycosidases"/>
    <property type="match status" value="2"/>
</dbReference>
<evidence type="ECO:0000256" key="8">
    <source>
        <dbReference type="RuleBase" id="RU000509"/>
    </source>
</evidence>
<feature type="compositionally biased region" description="Polar residues" evidence="9">
    <location>
        <begin position="506"/>
        <end position="524"/>
    </location>
</feature>
<dbReference type="SUPFAM" id="SSF51445">
    <property type="entry name" value="(Trans)glycosidases"/>
    <property type="match status" value="2"/>
</dbReference>
<dbReference type="AlphaFoldDB" id="A0A6T5U2K4"/>
<proteinExistence type="inferred from homology"/>
<evidence type="ECO:0000313" key="10">
    <source>
        <dbReference type="EMBL" id="CAD9652233.1"/>
    </source>
</evidence>
<comment type="similarity">
    <text evidence="2 8">Belongs to the glycosyl hydrolase 14 family.</text>
</comment>
<feature type="region of interest" description="Disordered" evidence="9">
    <location>
        <begin position="645"/>
        <end position="670"/>
    </location>
</feature>
<dbReference type="EMBL" id="HBHD01001658">
    <property type="protein sequence ID" value="CAD9652234.1"/>
    <property type="molecule type" value="Transcribed_RNA"/>
</dbReference>